<dbReference type="InterPro" id="IPR001623">
    <property type="entry name" value="DnaJ_domain"/>
</dbReference>
<dbReference type="Pfam" id="PF00226">
    <property type="entry name" value="DnaJ"/>
    <property type="match status" value="1"/>
</dbReference>
<comment type="caution">
    <text evidence="3">The sequence shown here is derived from an EMBL/GenBank/DDBJ whole genome shotgun (WGS) entry which is preliminary data.</text>
</comment>
<evidence type="ECO:0000313" key="3">
    <source>
        <dbReference type="EMBL" id="KAK3950059.1"/>
    </source>
</evidence>
<reference evidence="3" key="1">
    <citation type="journal article" date="2023" name="Mol. Phylogenet. Evol.">
        <title>Genome-scale phylogeny and comparative genomics of the fungal order Sordariales.</title>
        <authorList>
            <person name="Hensen N."/>
            <person name="Bonometti L."/>
            <person name="Westerberg I."/>
            <person name="Brannstrom I.O."/>
            <person name="Guillou S."/>
            <person name="Cros-Aarteil S."/>
            <person name="Calhoun S."/>
            <person name="Haridas S."/>
            <person name="Kuo A."/>
            <person name="Mondo S."/>
            <person name="Pangilinan J."/>
            <person name="Riley R."/>
            <person name="LaButti K."/>
            <person name="Andreopoulos B."/>
            <person name="Lipzen A."/>
            <person name="Chen C."/>
            <person name="Yan M."/>
            <person name="Daum C."/>
            <person name="Ng V."/>
            <person name="Clum A."/>
            <person name="Steindorff A."/>
            <person name="Ohm R.A."/>
            <person name="Martin F."/>
            <person name="Silar P."/>
            <person name="Natvig D.O."/>
            <person name="Lalanne C."/>
            <person name="Gautier V."/>
            <person name="Ament-Velasquez S.L."/>
            <person name="Kruys A."/>
            <person name="Hutchinson M.I."/>
            <person name="Powell A.J."/>
            <person name="Barry K."/>
            <person name="Miller A.N."/>
            <person name="Grigoriev I.V."/>
            <person name="Debuchy R."/>
            <person name="Gladieux P."/>
            <person name="Hiltunen Thoren M."/>
            <person name="Johannesson H."/>
        </authorList>
    </citation>
    <scope>NUCLEOTIDE SEQUENCE</scope>
    <source>
        <strain evidence="3">CBS 626.80</strain>
    </source>
</reference>
<dbReference type="SUPFAM" id="SSF46565">
    <property type="entry name" value="Chaperone J-domain"/>
    <property type="match status" value="1"/>
</dbReference>
<organism evidence="3 4">
    <name type="scientific">Pseudoneurospora amorphoporcata</name>
    <dbReference type="NCBI Taxonomy" id="241081"/>
    <lineage>
        <taxon>Eukaryota</taxon>
        <taxon>Fungi</taxon>
        <taxon>Dikarya</taxon>
        <taxon>Ascomycota</taxon>
        <taxon>Pezizomycotina</taxon>
        <taxon>Sordariomycetes</taxon>
        <taxon>Sordariomycetidae</taxon>
        <taxon>Sordariales</taxon>
        <taxon>Sordariaceae</taxon>
        <taxon>Pseudoneurospora</taxon>
    </lineage>
</organism>
<proteinExistence type="predicted"/>
<evidence type="ECO:0000313" key="4">
    <source>
        <dbReference type="Proteomes" id="UP001303222"/>
    </source>
</evidence>
<evidence type="ECO:0000259" key="2">
    <source>
        <dbReference type="PROSITE" id="PS50076"/>
    </source>
</evidence>
<sequence length="259" mass="29801">MFDCYSTLGVSPYADAKTIKEAYDKLVNAHRELGDNSAEASTGLEKLEHAYELLFATTRRREYDLSVEQEYLRAQAHFIELQKDLYERWTSRPHDPKLLENHATLTRLAQTMAGLVRELKTVPDEGADWEEREQELEEEIGDLRKRVQNLQSLATYNANRIHSLGSELEQERKKARDAEAAREKSLAESVRSGILRHKHTTYIRVDRLRKALGTLDNELQSFREFTSLGPNGSHGDESTIIEVRHAHAAECRKVIRDDQ</sequence>
<evidence type="ECO:0000256" key="1">
    <source>
        <dbReference type="SAM" id="Coils"/>
    </source>
</evidence>
<dbReference type="AlphaFoldDB" id="A0AAN6SDX3"/>
<gene>
    <name evidence="3" type="ORF">QBC32DRAFT_316257</name>
</gene>
<reference evidence="3" key="2">
    <citation type="submission" date="2023-06" db="EMBL/GenBank/DDBJ databases">
        <authorList>
            <consortium name="Lawrence Berkeley National Laboratory"/>
            <person name="Mondo S.J."/>
            <person name="Hensen N."/>
            <person name="Bonometti L."/>
            <person name="Westerberg I."/>
            <person name="Brannstrom I.O."/>
            <person name="Guillou S."/>
            <person name="Cros-Aarteil S."/>
            <person name="Calhoun S."/>
            <person name="Haridas S."/>
            <person name="Kuo A."/>
            <person name="Pangilinan J."/>
            <person name="Riley R."/>
            <person name="Labutti K."/>
            <person name="Andreopoulos B."/>
            <person name="Lipzen A."/>
            <person name="Chen C."/>
            <person name="Yanf M."/>
            <person name="Daum C."/>
            <person name="Ng V."/>
            <person name="Clum A."/>
            <person name="Steindorff A."/>
            <person name="Ohm R."/>
            <person name="Martin F."/>
            <person name="Silar P."/>
            <person name="Natvig D."/>
            <person name="Lalanne C."/>
            <person name="Gautier V."/>
            <person name="Ament-Velasquez S.L."/>
            <person name="Kruys A."/>
            <person name="Hutchinson M.I."/>
            <person name="Powell A.J."/>
            <person name="Barry K."/>
            <person name="Miller A.N."/>
            <person name="Grigoriev I.V."/>
            <person name="Debuchy R."/>
            <person name="Gladieux P."/>
            <person name="Thoren M.H."/>
            <person name="Johannesson H."/>
        </authorList>
    </citation>
    <scope>NUCLEOTIDE SEQUENCE</scope>
    <source>
        <strain evidence="3">CBS 626.80</strain>
    </source>
</reference>
<keyword evidence="4" id="KW-1185">Reference proteome</keyword>
<dbReference type="EMBL" id="MU859192">
    <property type="protein sequence ID" value="KAK3950059.1"/>
    <property type="molecule type" value="Genomic_DNA"/>
</dbReference>
<dbReference type="InterPro" id="IPR036869">
    <property type="entry name" value="J_dom_sf"/>
</dbReference>
<dbReference type="PROSITE" id="PS50076">
    <property type="entry name" value="DNAJ_2"/>
    <property type="match status" value="1"/>
</dbReference>
<dbReference type="Proteomes" id="UP001303222">
    <property type="component" value="Unassembled WGS sequence"/>
</dbReference>
<dbReference type="CDD" id="cd06257">
    <property type="entry name" value="DnaJ"/>
    <property type="match status" value="1"/>
</dbReference>
<name>A0AAN6SDX3_9PEZI</name>
<feature type="domain" description="J" evidence="2">
    <location>
        <begin position="3"/>
        <end position="67"/>
    </location>
</feature>
<dbReference type="Gene3D" id="1.10.287.110">
    <property type="entry name" value="DnaJ domain"/>
    <property type="match status" value="1"/>
</dbReference>
<keyword evidence="1" id="KW-0175">Coiled coil</keyword>
<accession>A0AAN6SDX3</accession>
<protein>
    <recommendedName>
        <fullName evidence="2">J domain-containing protein</fullName>
    </recommendedName>
</protein>
<feature type="coiled-coil region" evidence="1">
    <location>
        <begin position="126"/>
        <end position="188"/>
    </location>
</feature>